<dbReference type="AlphaFoldDB" id="A0A7X2ZT78"/>
<dbReference type="SUPFAM" id="SSF54427">
    <property type="entry name" value="NTF2-like"/>
    <property type="match status" value="1"/>
</dbReference>
<reference evidence="1 2" key="1">
    <citation type="journal article" date="2019" name="Mar. Drugs">
        <title>Comparative Genomics and CAZyme Genome Repertoires of Marine Zobellia amurskyensis KMM 3526(T) and Zobellia laminariae KMM 3676(T).</title>
        <authorList>
            <person name="Chernysheva N."/>
            <person name="Bystritskaya E."/>
            <person name="Stenkova A."/>
            <person name="Golovkin I."/>
            <person name="Nedashkovskaya O."/>
            <person name="Isaeva M."/>
        </authorList>
    </citation>
    <scope>NUCLEOTIDE SEQUENCE [LARGE SCALE GENOMIC DNA]</scope>
    <source>
        <strain evidence="1 2">KMM 3526</strain>
    </source>
</reference>
<dbReference type="OrthoDB" id="1442472at2"/>
<organism evidence="1 2">
    <name type="scientific">Zobellia amurskyensis</name>
    <dbReference type="NCBI Taxonomy" id="248905"/>
    <lineage>
        <taxon>Bacteria</taxon>
        <taxon>Pseudomonadati</taxon>
        <taxon>Bacteroidota</taxon>
        <taxon>Flavobacteriia</taxon>
        <taxon>Flavobacteriales</taxon>
        <taxon>Flavobacteriaceae</taxon>
        <taxon>Zobellia</taxon>
    </lineage>
</organism>
<evidence type="ECO:0008006" key="3">
    <source>
        <dbReference type="Google" id="ProtNLM"/>
    </source>
</evidence>
<name>A0A7X2ZT78_9FLAO</name>
<dbReference type="PROSITE" id="PS51257">
    <property type="entry name" value="PROKAR_LIPOPROTEIN"/>
    <property type="match status" value="1"/>
</dbReference>
<dbReference type="Proteomes" id="UP000540519">
    <property type="component" value="Unassembled WGS sequence"/>
</dbReference>
<dbReference type="PANTHER" id="PTHR38436:SF1">
    <property type="entry name" value="ESTER CYCLASE"/>
    <property type="match status" value="1"/>
</dbReference>
<dbReference type="InterPro" id="IPR009959">
    <property type="entry name" value="Cyclase_SnoaL-like"/>
</dbReference>
<evidence type="ECO:0000313" key="1">
    <source>
        <dbReference type="EMBL" id="MUH35894.1"/>
    </source>
</evidence>
<dbReference type="RefSeq" id="WP_155599589.1">
    <property type="nucleotide sequence ID" value="NZ_RCNR01000012.1"/>
</dbReference>
<gene>
    <name evidence="1" type="ORF">D9O36_08585</name>
</gene>
<protein>
    <recommendedName>
        <fullName evidence="3">Ester cyclase</fullName>
    </recommendedName>
</protein>
<dbReference type="InterPro" id="IPR032710">
    <property type="entry name" value="NTF2-like_dom_sf"/>
</dbReference>
<keyword evidence="2" id="KW-1185">Reference proteome</keyword>
<comment type="caution">
    <text evidence="1">The sequence shown here is derived from an EMBL/GenBank/DDBJ whole genome shotgun (WGS) entry which is preliminary data.</text>
</comment>
<accession>A0A7X2ZT78</accession>
<proteinExistence type="predicted"/>
<dbReference type="Pfam" id="PF07366">
    <property type="entry name" value="SnoaL"/>
    <property type="match status" value="1"/>
</dbReference>
<sequence>MKLIGLLLTLFTMVMLSCKNNDQLQADGYSEQERLIVTNFGNFIEASWNEKNMDTLKSVSSENYIRNQNGIQVASNQSEMQALMNVYFMGFPDAKMTIDTIVVKDQQLFTRWTFNGTNTGVFGGTPATGKKISLSGCATTTFNTKGKMTQENVYYNELELLQQLGYTLVPPVLE</sequence>
<dbReference type="GO" id="GO:0030638">
    <property type="term" value="P:polyketide metabolic process"/>
    <property type="evidence" value="ECO:0007669"/>
    <property type="project" value="InterPro"/>
</dbReference>
<evidence type="ECO:0000313" key="2">
    <source>
        <dbReference type="Proteomes" id="UP000540519"/>
    </source>
</evidence>
<dbReference type="PANTHER" id="PTHR38436">
    <property type="entry name" value="POLYKETIDE CYCLASE SNOAL-LIKE DOMAIN"/>
    <property type="match status" value="1"/>
</dbReference>
<dbReference type="Gene3D" id="3.10.450.50">
    <property type="match status" value="1"/>
</dbReference>
<dbReference type="EMBL" id="RCNR01000012">
    <property type="protein sequence ID" value="MUH35894.1"/>
    <property type="molecule type" value="Genomic_DNA"/>
</dbReference>